<accession>A0ABQ6H2G0</accession>
<comment type="caution">
    <text evidence="2">The sequence shown here is derived from an EMBL/GenBank/DDBJ whole genome shotgun (WGS) entry which is preliminary data.</text>
</comment>
<evidence type="ECO:0000256" key="1">
    <source>
        <dbReference type="SAM" id="SignalP"/>
    </source>
</evidence>
<organism evidence="2 3">
    <name type="scientific">Thalassotalea eurytherma</name>
    <dbReference type="NCBI Taxonomy" id="1144278"/>
    <lineage>
        <taxon>Bacteria</taxon>
        <taxon>Pseudomonadati</taxon>
        <taxon>Pseudomonadota</taxon>
        <taxon>Gammaproteobacteria</taxon>
        <taxon>Alteromonadales</taxon>
        <taxon>Colwelliaceae</taxon>
        <taxon>Thalassotalea</taxon>
    </lineage>
</organism>
<feature type="chain" id="PRO_5045867344" description="Outer membrane protein beta-barrel domain-containing protein" evidence="1">
    <location>
        <begin position="25"/>
        <end position="251"/>
    </location>
</feature>
<gene>
    <name evidence="2" type="ORF">theurythT_18020</name>
</gene>
<dbReference type="Proteomes" id="UP001157133">
    <property type="component" value="Unassembled WGS sequence"/>
</dbReference>
<protein>
    <recommendedName>
        <fullName evidence="4">Outer membrane protein beta-barrel domain-containing protein</fullName>
    </recommendedName>
</protein>
<evidence type="ECO:0008006" key="4">
    <source>
        <dbReference type="Google" id="ProtNLM"/>
    </source>
</evidence>
<name>A0ABQ6H2G0_9GAMM</name>
<feature type="signal peptide" evidence="1">
    <location>
        <begin position="1"/>
        <end position="24"/>
    </location>
</feature>
<dbReference type="EMBL" id="BSSU01000008">
    <property type="protein sequence ID" value="GLX82350.1"/>
    <property type="molecule type" value="Genomic_DNA"/>
</dbReference>
<sequence length="251" mass="28406">MIATRKELFLIIATIVLSAFPAQAENWDFQINPYIQATTIEGDAGIGVINAEDVTVDFDKILETLDTGAMVSFKGVHRSGWGFIVDYAFMDLKDDIATPRDGIASSRVRQGVLHVEGLYTQKINQGNFDYLFGLRWWDNDFDLDVTLPQVEQDIAIRKDEDWVDYFIGARWTAPINRSWSYSLRGDLGMGGADFTSSFEGGVLYHFNKKHALDIKYKATFVDVEDGDQGRVGYFKYDTVSHGPVIGYMYQF</sequence>
<evidence type="ECO:0000313" key="3">
    <source>
        <dbReference type="Proteomes" id="UP001157133"/>
    </source>
</evidence>
<keyword evidence="3" id="KW-1185">Reference proteome</keyword>
<evidence type="ECO:0000313" key="2">
    <source>
        <dbReference type="EMBL" id="GLX82350.1"/>
    </source>
</evidence>
<reference evidence="2 3" key="1">
    <citation type="submission" date="2023-03" db="EMBL/GenBank/DDBJ databases">
        <title>Draft genome sequence of Thalassotalea eurytherma JCM 18482T.</title>
        <authorList>
            <person name="Sawabe T."/>
        </authorList>
    </citation>
    <scope>NUCLEOTIDE SEQUENCE [LARGE SCALE GENOMIC DNA]</scope>
    <source>
        <strain evidence="2 3">JCM 18482</strain>
    </source>
</reference>
<dbReference type="RefSeq" id="WP_284207710.1">
    <property type="nucleotide sequence ID" value="NZ_BSSU01000008.1"/>
</dbReference>
<proteinExistence type="predicted"/>
<keyword evidence="1" id="KW-0732">Signal</keyword>